<dbReference type="InterPro" id="IPR006311">
    <property type="entry name" value="TAT_signal"/>
</dbReference>
<dbReference type="InterPro" id="IPR005805">
    <property type="entry name" value="Rieske_Fe-S_prot_C"/>
</dbReference>
<evidence type="ECO:0000256" key="6">
    <source>
        <dbReference type="ARBA" id="ARBA00023014"/>
    </source>
</evidence>
<feature type="domain" description="Rieske" evidence="10">
    <location>
        <begin position="64"/>
        <end position="156"/>
    </location>
</feature>
<dbReference type="GO" id="GO:0016020">
    <property type="term" value="C:membrane"/>
    <property type="evidence" value="ECO:0007669"/>
    <property type="project" value="InterPro"/>
</dbReference>
<dbReference type="RefSeq" id="WP_199238533.1">
    <property type="nucleotide sequence ID" value="NZ_SLWN01000013.1"/>
</dbReference>
<gene>
    <name evidence="11" type="ORF">EV652_113147</name>
</gene>
<dbReference type="Pfam" id="PF00355">
    <property type="entry name" value="Rieske"/>
    <property type="match status" value="1"/>
</dbReference>
<accession>A0A4R2H397</accession>
<keyword evidence="6" id="KW-0411">Iron-sulfur</keyword>
<reference evidence="11 12" key="1">
    <citation type="journal article" date="2015" name="Stand. Genomic Sci.">
        <title>Genomic Encyclopedia of Bacterial and Archaeal Type Strains, Phase III: the genomes of soil and plant-associated and newly described type strains.</title>
        <authorList>
            <person name="Whitman W.B."/>
            <person name="Woyke T."/>
            <person name="Klenk H.P."/>
            <person name="Zhou Y."/>
            <person name="Lilburn T.G."/>
            <person name="Beck B.J."/>
            <person name="De Vos P."/>
            <person name="Vandamme P."/>
            <person name="Eisen J.A."/>
            <person name="Garrity G."/>
            <person name="Hugenholtz P."/>
            <person name="Kyrpides N.C."/>
        </authorList>
    </citation>
    <scope>NUCLEOTIDE SEQUENCE [LARGE SCALE GENOMIC DNA]</scope>
    <source>
        <strain evidence="11 12">VKM Ac-2572</strain>
    </source>
</reference>
<evidence type="ECO:0000313" key="11">
    <source>
        <dbReference type="EMBL" id="TCO19748.1"/>
    </source>
</evidence>
<evidence type="ECO:0000256" key="3">
    <source>
        <dbReference type="ARBA" id="ARBA00022714"/>
    </source>
</evidence>
<dbReference type="CDD" id="cd03467">
    <property type="entry name" value="Rieske"/>
    <property type="match status" value="1"/>
</dbReference>
<keyword evidence="4" id="KW-0479">Metal-binding</keyword>
<dbReference type="PANTHER" id="PTHR10134">
    <property type="entry name" value="CYTOCHROME B-C1 COMPLEX SUBUNIT RIESKE, MITOCHONDRIAL"/>
    <property type="match status" value="1"/>
</dbReference>
<sequence length="159" mass="15195">MSTQPEPSAPKQTLRDRRTVLRGAAVIGLAGAAMPVIAACTDGGDAGGGTTTSAPAGGAQAPGAALATTSEIPVGGGKVFGDAKVVVTQPASGQFKGFSAVCTHQGCIVADVADGTINCACHGSKFKIADGSVANGPAGTPLPAANITVQGGKIIGPAS</sequence>
<dbReference type="FunFam" id="2.102.10.10:FF:000016">
    <property type="entry name" value="Nitrite reductase/ring-hydroxylating ferredoxin subunit"/>
    <property type="match status" value="1"/>
</dbReference>
<evidence type="ECO:0000313" key="12">
    <source>
        <dbReference type="Proteomes" id="UP000294508"/>
    </source>
</evidence>
<name>A0A4R2H397_9ACTN</name>
<comment type="function">
    <text evidence="1">Iron-sulfur subunit of the cytochrome bc1 complex, an essential component of the respiratory electron transport chain required for ATP synthesis. The bc1 complex catalyzes the oxidation of menaquinol and the reduction of cytochrome c in the respiratory chain. The bc1 complex operates through a Q-cycle mechanism that couples electron transfer to generation of the proton gradient that drives ATP synthesis.</text>
</comment>
<dbReference type="PROSITE" id="PS51318">
    <property type="entry name" value="TAT"/>
    <property type="match status" value="1"/>
</dbReference>
<keyword evidence="3" id="KW-0001">2Fe-2S</keyword>
<dbReference type="PROSITE" id="PS51296">
    <property type="entry name" value="RIESKE"/>
    <property type="match status" value="1"/>
</dbReference>
<keyword evidence="7" id="KW-1015">Disulfide bond</keyword>
<dbReference type="InterPro" id="IPR017941">
    <property type="entry name" value="Rieske_2Fe-2S"/>
</dbReference>
<comment type="cofactor">
    <cofactor evidence="9">
        <name>[2Fe-2S] cluster</name>
        <dbReference type="ChEBI" id="CHEBI:190135"/>
    </cofactor>
</comment>
<keyword evidence="5" id="KW-0408">Iron</keyword>
<keyword evidence="12" id="KW-1185">Reference proteome</keyword>
<evidence type="ECO:0000256" key="8">
    <source>
        <dbReference type="ARBA" id="ARBA00029586"/>
    </source>
</evidence>
<dbReference type="GO" id="GO:0046872">
    <property type="term" value="F:metal ion binding"/>
    <property type="evidence" value="ECO:0007669"/>
    <property type="project" value="UniProtKB-KW"/>
</dbReference>
<organism evidence="11 12">
    <name type="scientific">Kribbella steppae</name>
    <dbReference type="NCBI Taxonomy" id="2512223"/>
    <lineage>
        <taxon>Bacteria</taxon>
        <taxon>Bacillati</taxon>
        <taxon>Actinomycetota</taxon>
        <taxon>Actinomycetes</taxon>
        <taxon>Propionibacteriales</taxon>
        <taxon>Kribbellaceae</taxon>
        <taxon>Kribbella</taxon>
    </lineage>
</organism>
<dbReference type="GO" id="GO:0016705">
    <property type="term" value="F:oxidoreductase activity, acting on paired donors, with incorporation or reduction of molecular oxygen"/>
    <property type="evidence" value="ECO:0007669"/>
    <property type="project" value="UniProtKB-ARBA"/>
</dbReference>
<evidence type="ECO:0000256" key="7">
    <source>
        <dbReference type="ARBA" id="ARBA00023157"/>
    </source>
</evidence>
<evidence type="ECO:0000256" key="1">
    <source>
        <dbReference type="ARBA" id="ARBA00002494"/>
    </source>
</evidence>
<dbReference type="EMBL" id="SLWN01000013">
    <property type="protein sequence ID" value="TCO19748.1"/>
    <property type="molecule type" value="Genomic_DNA"/>
</dbReference>
<protein>
    <recommendedName>
        <fullName evidence="2">Cytochrome bc1 complex Rieske iron-sulfur subunit</fullName>
    </recommendedName>
    <alternativeName>
        <fullName evidence="8">Cytochrome bc1 reductase complex subunit QcrA</fullName>
    </alternativeName>
</protein>
<proteinExistence type="predicted"/>
<evidence type="ECO:0000256" key="4">
    <source>
        <dbReference type="ARBA" id="ARBA00022723"/>
    </source>
</evidence>
<dbReference type="SUPFAM" id="SSF50022">
    <property type="entry name" value="ISP domain"/>
    <property type="match status" value="1"/>
</dbReference>
<dbReference type="Gene3D" id="2.102.10.10">
    <property type="entry name" value="Rieske [2Fe-2S] iron-sulphur domain"/>
    <property type="match status" value="1"/>
</dbReference>
<dbReference type="Proteomes" id="UP000294508">
    <property type="component" value="Unassembled WGS sequence"/>
</dbReference>
<evidence type="ECO:0000259" key="10">
    <source>
        <dbReference type="PROSITE" id="PS51296"/>
    </source>
</evidence>
<dbReference type="GO" id="GO:0004497">
    <property type="term" value="F:monooxygenase activity"/>
    <property type="evidence" value="ECO:0007669"/>
    <property type="project" value="UniProtKB-ARBA"/>
</dbReference>
<dbReference type="InterPro" id="IPR036922">
    <property type="entry name" value="Rieske_2Fe-2S_sf"/>
</dbReference>
<dbReference type="GO" id="GO:0051537">
    <property type="term" value="F:2 iron, 2 sulfur cluster binding"/>
    <property type="evidence" value="ECO:0007669"/>
    <property type="project" value="UniProtKB-KW"/>
</dbReference>
<evidence type="ECO:0000256" key="5">
    <source>
        <dbReference type="ARBA" id="ARBA00023004"/>
    </source>
</evidence>
<dbReference type="AlphaFoldDB" id="A0A4R2H397"/>
<dbReference type="InterPro" id="IPR014349">
    <property type="entry name" value="Rieske_Fe-S_prot"/>
</dbReference>
<evidence type="ECO:0000256" key="2">
    <source>
        <dbReference type="ARBA" id="ARBA00015816"/>
    </source>
</evidence>
<comment type="caution">
    <text evidence="11">The sequence shown here is derived from an EMBL/GenBank/DDBJ whole genome shotgun (WGS) entry which is preliminary data.</text>
</comment>
<evidence type="ECO:0000256" key="9">
    <source>
        <dbReference type="ARBA" id="ARBA00034078"/>
    </source>
</evidence>
<dbReference type="PRINTS" id="PR00162">
    <property type="entry name" value="RIESKE"/>
</dbReference>